<sequence>MPIQDFEALESQITEAYASLSRRLQQTARFLLDNPQEVAFATVAKLADQAGVTPSTLIRFANSFGFTGFSEMQELFRARLVNELPNYAERIRAVRAATGENPDSTQLLWEFAEANRHALEGLPSRIDPDDLERALDILEQAEIVHAIGARRSFVVASYVTYALHHIDKRAVLIDGLGGMHSEQVKAIGARDALLVVSFSPYAEETRQAASSAGGRNIPLVVITDSSLSPLARLADVALVVQEAEVKSFRGLSASLCLAQALAIALGVRQDRATESAGSGSTTSGPVGVISDDGSGRRGSRD</sequence>
<proteinExistence type="predicted"/>
<evidence type="ECO:0000256" key="1">
    <source>
        <dbReference type="ARBA" id="ARBA00023015"/>
    </source>
</evidence>
<dbReference type="GO" id="GO:0003677">
    <property type="term" value="F:DNA binding"/>
    <property type="evidence" value="ECO:0007669"/>
    <property type="project" value="UniProtKB-KW"/>
</dbReference>
<dbReference type="InterPro" id="IPR047640">
    <property type="entry name" value="RpiR-like"/>
</dbReference>
<dbReference type="SUPFAM" id="SSF53697">
    <property type="entry name" value="SIS domain"/>
    <property type="match status" value="1"/>
</dbReference>
<feature type="region of interest" description="Disordered" evidence="4">
    <location>
        <begin position="274"/>
        <end position="301"/>
    </location>
</feature>
<dbReference type="InterPro" id="IPR001347">
    <property type="entry name" value="SIS_dom"/>
</dbReference>
<dbReference type="Pfam" id="PF01418">
    <property type="entry name" value="HTH_6"/>
    <property type="match status" value="1"/>
</dbReference>
<dbReference type="SUPFAM" id="SSF46689">
    <property type="entry name" value="Homeodomain-like"/>
    <property type="match status" value="1"/>
</dbReference>
<keyword evidence="8" id="KW-1185">Reference proteome</keyword>
<dbReference type="Proteomes" id="UP000466024">
    <property type="component" value="Unassembled WGS sequence"/>
</dbReference>
<comment type="caution">
    <text evidence="7">The sequence shown here is derived from an EMBL/GenBank/DDBJ whole genome shotgun (WGS) entry which is preliminary data.</text>
</comment>
<dbReference type="RefSeq" id="WP_149435261.1">
    <property type="nucleotide sequence ID" value="NZ_VTPX01000004.1"/>
</dbReference>
<dbReference type="PANTHER" id="PTHR30514:SF20">
    <property type="entry name" value="TRANSCRIPTIONAL REGULATOR"/>
    <property type="match status" value="1"/>
</dbReference>
<keyword evidence="1" id="KW-0805">Transcription regulation</keyword>
<dbReference type="EMBL" id="VTPX01000004">
    <property type="protein sequence ID" value="KAA0018844.1"/>
    <property type="molecule type" value="Genomic_DNA"/>
</dbReference>
<name>A0A640WFD9_9GAMM</name>
<organism evidence="7 8">
    <name type="scientific">Salinicola corii</name>
    <dbReference type="NCBI Taxonomy" id="2606937"/>
    <lineage>
        <taxon>Bacteria</taxon>
        <taxon>Pseudomonadati</taxon>
        <taxon>Pseudomonadota</taxon>
        <taxon>Gammaproteobacteria</taxon>
        <taxon>Oceanospirillales</taxon>
        <taxon>Halomonadaceae</taxon>
        <taxon>Salinicola</taxon>
    </lineage>
</organism>
<dbReference type="InterPro" id="IPR036388">
    <property type="entry name" value="WH-like_DNA-bd_sf"/>
</dbReference>
<dbReference type="GO" id="GO:0003700">
    <property type="term" value="F:DNA-binding transcription factor activity"/>
    <property type="evidence" value="ECO:0007669"/>
    <property type="project" value="InterPro"/>
</dbReference>
<evidence type="ECO:0000256" key="2">
    <source>
        <dbReference type="ARBA" id="ARBA00023125"/>
    </source>
</evidence>
<feature type="domain" description="HTH rpiR-type" evidence="5">
    <location>
        <begin position="7"/>
        <end position="83"/>
    </location>
</feature>
<evidence type="ECO:0000259" key="5">
    <source>
        <dbReference type="PROSITE" id="PS51071"/>
    </source>
</evidence>
<dbReference type="AlphaFoldDB" id="A0A640WFD9"/>
<dbReference type="InterPro" id="IPR000281">
    <property type="entry name" value="HTH_RpiR"/>
</dbReference>
<evidence type="ECO:0000256" key="3">
    <source>
        <dbReference type="ARBA" id="ARBA00023163"/>
    </source>
</evidence>
<dbReference type="PANTHER" id="PTHR30514">
    <property type="entry name" value="GLUCOKINASE"/>
    <property type="match status" value="1"/>
</dbReference>
<dbReference type="GO" id="GO:0097367">
    <property type="term" value="F:carbohydrate derivative binding"/>
    <property type="evidence" value="ECO:0007669"/>
    <property type="project" value="InterPro"/>
</dbReference>
<evidence type="ECO:0000313" key="7">
    <source>
        <dbReference type="EMBL" id="KAA0018844.1"/>
    </source>
</evidence>
<dbReference type="Gene3D" id="3.40.50.10490">
    <property type="entry name" value="Glucose-6-phosphate isomerase like protein, domain 1"/>
    <property type="match status" value="1"/>
</dbReference>
<dbReference type="Gene3D" id="1.10.10.10">
    <property type="entry name" value="Winged helix-like DNA-binding domain superfamily/Winged helix DNA-binding domain"/>
    <property type="match status" value="1"/>
</dbReference>
<feature type="compositionally biased region" description="Low complexity" evidence="4">
    <location>
        <begin position="274"/>
        <end position="284"/>
    </location>
</feature>
<protein>
    <submittedName>
        <fullName evidence="7">MurR/RpiR family transcriptional regulator</fullName>
    </submittedName>
</protein>
<gene>
    <name evidence="7" type="ORF">F0A16_10120</name>
</gene>
<dbReference type="Pfam" id="PF01380">
    <property type="entry name" value="SIS"/>
    <property type="match status" value="1"/>
</dbReference>
<feature type="domain" description="SIS" evidence="6">
    <location>
        <begin position="134"/>
        <end position="272"/>
    </location>
</feature>
<evidence type="ECO:0000256" key="4">
    <source>
        <dbReference type="SAM" id="MobiDB-lite"/>
    </source>
</evidence>
<keyword evidence="2" id="KW-0238">DNA-binding</keyword>
<reference evidence="7 8" key="1">
    <citation type="submission" date="2019-08" db="EMBL/GenBank/DDBJ databases">
        <title>Bioinformatics analysis of the strain L3 and L5.</title>
        <authorList>
            <person name="Li X."/>
        </authorList>
    </citation>
    <scope>NUCLEOTIDE SEQUENCE [LARGE SCALE GENOMIC DNA]</scope>
    <source>
        <strain evidence="7 8">L3</strain>
    </source>
</reference>
<dbReference type="GO" id="GO:1901135">
    <property type="term" value="P:carbohydrate derivative metabolic process"/>
    <property type="evidence" value="ECO:0007669"/>
    <property type="project" value="InterPro"/>
</dbReference>
<dbReference type="InterPro" id="IPR009057">
    <property type="entry name" value="Homeodomain-like_sf"/>
</dbReference>
<accession>A0A640WFD9</accession>
<evidence type="ECO:0000313" key="8">
    <source>
        <dbReference type="Proteomes" id="UP000466024"/>
    </source>
</evidence>
<evidence type="ECO:0000259" key="6">
    <source>
        <dbReference type="PROSITE" id="PS51464"/>
    </source>
</evidence>
<dbReference type="InterPro" id="IPR035472">
    <property type="entry name" value="RpiR-like_SIS"/>
</dbReference>
<keyword evidence="3" id="KW-0804">Transcription</keyword>
<dbReference type="PROSITE" id="PS51071">
    <property type="entry name" value="HTH_RPIR"/>
    <property type="match status" value="1"/>
</dbReference>
<dbReference type="InterPro" id="IPR046348">
    <property type="entry name" value="SIS_dom_sf"/>
</dbReference>
<dbReference type="CDD" id="cd05013">
    <property type="entry name" value="SIS_RpiR"/>
    <property type="match status" value="1"/>
</dbReference>
<dbReference type="PROSITE" id="PS51464">
    <property type="entry name" value="SIS"/>
    <property type="match status" value="1"/>
</dbReference>